<comment type="caution">
    <text evidence="1">The sequence shown here is derived from an EMBL/GenBank/DDBJ whole genome shotgun (WGS) entry which is preliminary data.</text>
</comment>
<evidence type="ECO:0000313" key="2">
    <source>
        <dbReference type="Proteomes" id="UP001140234"/>
    </source>
</evidence>
<reference evidence="1" key="1">
    <citation type="submission" date="2022-07" db="EMBL/GenBank/DDBJ databases">
        <title>Phylogenomic reconstructions and comparative analyses of Kickxellomycotina fungi.</title>
        <authorList>
            <person name="Reynolds N.K."/>
            <person name="Stajich J.E."/>
            <person name="Barry K."/>
            <person name="Grigoriev I.V."/>
            <person name="Crous P."/>
            <person name="Smith M.E."/>
        </authorList>
    </citation>
    <scope>NUCLEOTIDE SEQUENCE</scope>
    <source>
        <strain evidence="1">CBS 109366</strain>
    </source>
</reference>
<keyword evidence="2" id="KW-1185">Reference proteome</keyword>
<dbReference type="EMBL" id="JANBUJ010002021">
    <property type="protein sequence ID" value="KAJ2765396.1"/>
    <property type="molecule type" value="Genomic_DNA"/>
</dbReference>
<name>A0ACC1JQJ9_9FUNG</name>
<gene>
    <name evidence="1" type="primary">YTM1_3</name>
    <name evidence="1" type="ORF">IWQ57_004793</name>
</gene>
<evidence type="ECO:0000313" key="1">
    <source>
        <dbReference type="EMBL" id="KAJ2765396.1"/>
    </source>
</evidence>
<accession>A0ACC1JQJ9</accession>
<organism evidence="1 2">
    <name type="scientific">Coemansia nantahalensis</name>
    <dbReference type="NCBI Taxonomy" id="2789366"/>
    <lineage>
        <taxon>Eukaryota</taxon>
        <taxon>Fungi</taxon>
        <taxon>Fungi incertae sedis</taxon>
        <taxon>Zoopagomycota</taxon>
        <taxon>Kickxellomycotina</taxon>
        <taxon>Kickxellomycetes</taxon>
        <taxon>Kickxellales</taxon>
        <taxon>Kickxellaceae</taxon>
        <taxon>Coemansia</taxon>
    </lineage>
</organism>
<sequence length="444" mass="47171">MESTDEAQVQIRLVATQKKHEVPDAPLVVPQQLQRYGLSEIVNHLLGYERPVPFDFLVDGQFLRESIAQYLKRRNLSAENILTLEYVESMLPPTEIASYSHDDWISSVSAASAERFVVGSYDGVVRVWNSRSECEGELRGHSAAVKSVAAVAAKSRVAVVSGSQDRTAIGWGVKGGQWKALYAARGHTDSIEAVAVNPSGTHFVTASADSTLRFWTLAVPKQSEDAAAEDAPAAKKRKGGASILGKAALGTLSGHVGAVSSACFKADEESQVFSGGWDHSVRVWDVAAGVNVATSLCDKVVLDVAYSPHSRLVATGHADRAVRLWDPRAQDSTVVKLRLSSHAGFVAGVAWAPSSAYMLASASHDSTVKVWDIRSRTPLYTVHAASAADTGKKLLALDWHASLLLAGGESGSLRIHSVNGQYAAGLDRAPEQPSAAIAPLAAAC</sequence>
<proteinExistence type="predicted"/>
<protein>
    <submittedName>
        <fullName evidence="1">Ribosome biogenesis protein ytm1</fullName>
    </submittedName>
</protein>
<dbReference type="Proteomes" id="UP001140234">
    <property type="component" value="Unassembled WGS sequence"/>
</dbReference>